<dbReference type="PROSITE" id="PS00061">
    <property type="entry name" value="ADH_SHORT"/>
    <property type="match status" value="1"/>
</dbReference>
<organism evidence="3 4">
    <name type="scientific">Ornithinimicrobium pekingense</name>
    <dbReference type="NCBI Taxonomy" id="384677"/>
    <lineage>
        <taxon>Bacteria</taxon>
        <taxon>Bacillati</taxon>
        <taxon>Actinomycetota</taxon>
        <taxon>Actinomycetes</taxon>
        <taxon>Micrococcales</taxon>
        <taxon>Ornithinimicrobiaceae</taxon>
        <taxon>Ornithinimicrobium</taxon>
    </lineage>
</organism>
<name>A0ABQ2FFE3_9MICO</name>
<sequence>MADLMQMLTTNPLAKQLGVPQAARLRRGRELPTGAVVVGSAGGSPSLVRRTLELLGLPVEEALVDTPHTRVSQTDDEGRTREVPAPYPGTVGAVVVDATAATAVADLEDLRGVLRPALRALEGSGRVVVVGLEPDTAGGPTAVAVQQGIEGVVRSVGKELRKGATANLVRVDLLTDAPTTPTDLASTLSFLLEGRSAYVSGQVLHVGHAEEGRVTEVTSARPFEGQVVVVTGAGRGIGASIAEVYARDGAAVVAVDVPAGGQGLAQVANRIGGTALQLDITAPDAGRRIAAHVAQRFGDGARIHTVVHNAGITRDKLLVNLDEERWGSVLEVNLAAQIRINDVLLDPELPGGLDDGGRIVGVSSTTGFAGNRGQTNYAASKAGVIGLVRAMAAEPRLTARGITVNAVAPGVIATEMWGKVPFLTRTMGERLNSLQQAGTPLDVAEAICYLSSPASAAVTGRTLRVCGQLMMGA</sequence>
<proteinExistence type="inferred from homology"/>
<dbReference type="InterPro" id="IPR002347">
    <property type="entry name" value="SDR_fam"/>
</dbReference>
<evidence type="ECO:0000256" key="1">
    <source>
        <dbReference type="ARBA" id="ARBA00006484"/>
    </source>
</evidence>
<dbReference type="SUPFAM" id="SSF51735">
    <property type="entry name" value="NAD(P)-binding Rossmann-fold domains"/>
    <property type="match status" value="2"/>
</dbReference>
<comment type="caution">
    <text evidence="3">The sequence shown here is derived from an EMBL/GenBank/DDBJ whole genome shotgun (WGS) entry which is preliminary data.</text>
</comment>
<dbReference type="Gene3D" id="3.40.50.720">
    <property type="entry name" value="NAD(P)-binding Rossmann-like Domain"/>
    <property type="match status" value="2"/>
</dbReference>
<comment type="similarity">
    <text evidence="1">Belongs to the short-chain dehydrogenases/reductases (SDR) family.</text>
</comment>
<dbReference type="Proteomes" id="UP000662111">
    <property type="component" value="Unassembled WGS sequence"/>
</dbReference>
<evidence type="ECO:0000259" key="2">
    <source>
        <dbReference type="SMART" id="SM00822"/>
    </source>
</evidence>
<feature type="domain" description="Ketoreductase" evidence="2">
    <location>
        <begin position="226"/>
        <end position="410"/>
    </location>
</feature>
<accession>A0ABQ2FFE3</accession>
<dbReference type="Pfam" id="PF13561">
    <property type="entry name" value="adh_short_C2"/>
    <property type="match status" value="1"/>
</dbReference>
<dbReference type="PRINTS" id="PR00080">
    <property type="entry name" value="SDRFAMILY"/>
</dbReference>
<dbReference type="PANTHER" id="PTHR42760:SF78">
    <property type="entry name" value="3-OXOACYL-[ACYL-CARRIER-PROTEIN] REDUCTASE [NADH]"/>
    <property type="match status" value="1"/>
</dbReference>
<keyword evidence="4" id="KW-1185">Reference proteome</keyword>
<reference evidence="4" key="1">
    <citation type="journal article" date="2019" name="Int. J. Syst. Evol. Microbiol.">
        <title>The Global Catalogue of Microorganisms (GCM) 10K type strain sequencing project: providing services to taxonomists for standard genome sequencing and annotation.</title>
        <authorList>
            <consortium name="The Broad Institute Genomics Platform"/>
            <consortium name="The Broad Institute Genome Sequencing Center for Infectious Disease"/>
            <person name="Wu L."/>
            <person name="Ma J."/>
        </authorList>
    </citation>
    <scope>NUCLEOTIDE SEQUENCE [LARGE SCALE GENOMIC DNA]</scope>
    <source>
        <strain evidence="4">CGMCC 1.5362</strain>
    </source>
</reference>
<dbReference type="InterPro" id="IPR057326">
    <property type="entry name" value="KR_dom"/>
</dbReference>
<dbReference type="InterPro" id="IPR036291">
    <property type="entry name" value="NAD(P)-bd_dom_sf"/>
</dbReference>
<evidence type="ECO:0000313" key="3">
    <source>
        <dbReference type="EMBL" id="GGK82140.1"/>
    </source>
</evidence>
<dbReference type="PRINTS" id="PR00081">
    <property type="entry name" value="GDHRDH"/>
</dbReference>
<dbReference type="PANTHER" id="PTHR42760">
    <property type="entry name" value="SHORT-CHAIN DEHYDROGENASES/REDUCTASES FAMILY MEMBER"/>
    <property type="match status" value="1"/>
</dbReference>
<dbReference type="NCBIfam" id="NF006110">
    <property type="entry name" value="PRK08261.1"/>
    <property type="match status" value="1"/>
</dbReference>
<protein>
    <submittedName>
        <fullName evidence="3">3-oxoacyl-ACP reductase</fullName>
    </submittedName>
</protein>
<dbReference type="InterPro" id="IPR020904">
    <property type="entry name" value="Sc_DH/Rdtase_CS"/>
</dbReference>
<evidence type="ECO:0000313" key="4">
    <source>
        <dbReference type="Proteomes" id="UP000662111"/>
    </source>
</evidence>
<gene>
    <name evidence="3" type="primary">fabG</name>
    <name evidence="3" type="ORF">GCM10011509_33330</name>
</gene>
<dbReference type="SMART" id="SM00822">
    <property type="entry name" value="PKS_KR"/>
    <property type="match status" value="1"/>
</dbReference>
<dbReference type="EMBL" id="BMLB01000008">
    <property type="protein sequence ID" value="GGK82140.1"/>
    <property type="molecule type" value="Genomic_DNA"/>
</dbReference>
<dbReference type="RefSeq" id="WP_029202148.1">
    <property type="nucleotide sequence ID" value="NZ_BMLB01000008.1"/>
</dbReference>